<name>A0ABR6XVH5_9BURK</name>
<gene>
    <name evidence="2" type="ORF">H8K33_18350</name>
</gene>
<reference evidence="2 3" key="1">
    <citation type="submission" date="2020-08" db="EMBL/GenBank/DDBJ databases">
        <title>Novel species isolated from subtropical streams in China.</title>
        <authorList>
            <person name="Lu H."/>
        </authorList>
    </citation>
    <scope>NUCLEOTIDE SEQUENCE [LARGE SCALE GENOMIC DNA]</scope>
    <source>
        <strain evidence="2 3">KCTC 52442</strain>
    </source>
</reference>
<dbReference type="Gene3D" id="1.10.3290.10">
    <property type="entry name" value="Fido-like domain"/>
    <property type="match status" value="1"/>
</dbReference>
<accession>A0ABR6XVH5</accession>
<dbReference type="InterPro" id="IPR003812">
    <property type="entry name" value="Fido"/>
</dbReference>
<dbReference type="PANTHER" id="PTHR13504">
    <property type="entry name" value="FIDO DOMAIN-CONTAINING PROTEIN DDB_G0283145"/>
    <property type="match status" value="1"/>
</dbReference>
<dbReference type="PANTHER" id="PTHR13504:SF33">
    <property type="entry name" value="FIC FAMILY PROTEIN"/>
    <property type="match status" value="1"/>
</dbReference>
<dbReference type="InterPro" id="IPR036597">
    <property type="entry name" value="Fido-like_dom_sf"/>
</dbReference>
<evidence type="ECO:0000259" key="1">
    <source>
        <dbReference type="PROSITE" id="PS51459"/>
    </source>
</evidence>
<dbReference type="InterPro" id="IPR025230">
    <property type="entry name" value="DUF4172"/>
</dbReference>
<dbReference type="Pfam" id="PF02661">
    <property type="entry name" value="Fic"/>
    <property type="match status" value="1"/>
</dbReference>
<dbReference type="Proteomes" id="UP000643610">
    <property type="component" value="Unassembled WGS sequence"/>
</dbReference>
<evidence type="ECO:0000313" key="2">
    <source>
        <dbReference type="EMBL" id="MBC3833474.1"/>
    </source>
</evidence>
<feature type="domain" description="Fido" evidence="1">
    <location>
        <begin position="120"/>
        <end position="284"/>
    </location>
</feature>
<dbReference type="PROSITE" id="PS51459">
    <property type="entry name" value="FIDO"/>
    <property type="match status" value="1"/>
</dbReference>
<proteinExistence type="predicted"/>
<organism evidence="2 3">
    <name type="scientific">Undibacterium amnicola</name>
    <dbReference type="NCBI Taxonomy" id="1834038"/>
    <lineage>
        <taxon>Bacteria</taxon>
        <taxon>Pseudomonadati</taxon>
        <taxon>Pseudomonadota</taxon>
        <taxon>Betaproteobacteria</taxon>
        <taxon>Burkholderiales</taxon>
        <taxon>Oxalobacteraceae</taxon>
        <taxon>Undibacterium</taxon>
    </lineage>
</organism>
<dbReference type="InterPro" id="IPR040198">
    <property type="entry name" value="Fido_containing"/>
</dbReference>
<sequence length="393" mass="43601">MNTAQKPRYTWQNPEWPRYHYDVQALATSLAQARHKLEQLEIKLRAIGLVQGDADAMARDIWVQEALATAAIEGQQLDTDQVRSSVMRKLGLANAGISARHIDGLVEVMFDASHDLDTQLHAEQLCRWQAALFPHGISGMQRIQTGQFRSFEDAMQIVSGKIGKEIVHYRAPDSAHVAALMDNFLAWFNAPPEQTHHIDGILRAAIAHLWFETIHPFEDGNGRLGRAIIDRALAQDSHIRSLGIAGFTAMSRTLLHQRKAYYDALNAAQTGGLDITPWVEWFLQQFIAACAGSEDTIQQALRKSQFWIKHAHSNFNPRQRKTLQKLLDAGDGGFAGGMSAEKHSKITGASKATATRDLSDLLRQGALLSYGVGKATKYAIDVEGWHLDLRGVG</sequence>
<dbReference type="EMBL" id="JACOFU010000010">
    <property type="protein sequence ID" value="MBC3833474.1"/>
    <property type="molecule type" value="Genomic_DNA"/>
</dbReference>
<dbReference type="Pfam" id="PF13776">
    <property type="entry name" value="DUF4172"/>
    <property type="match status" value="1"/>
</dbReference>
<protein>
    <submittedName>
        <fullName evidence="2">Fic family protein</fullName>
    </submittedName>
</protein>
<comment type="caution">
    <text evidence="2">The sequence shown here is derived from an EMBL/GenBank/DDBJ whole genome shotgun (WGS) entry which is preliminary data.</text>
</comment>
<dbReference type="RefSeq" id="WP_186892521.1">
    <property type="nucleotide sequence ID" value="NZ_JACOFU010000010.1"/>
</dbReference>
<keyword evidence="3" id="KW-1185">Reference proteome</keyword>
<dbReference type="SUPFAM" id="SSF140931">
    <property type="entry name" value="Fic-like"/>
    <property type="match status" value="1"/>
</dbReference>
<evidence type="ECO:0000313" key="3">
    <source>
        <dbReference type="Proteomes" id="UP000643610"/>
    </source>
</evidence>